<feature type="domain" description="Laminin EGF-like" evidence="10">
    <location>
        <begin position="430"/>
        <end position="482"/>
    </location>
</feature>
<feature type="disulfide bond" evidence="8">
    <location>
        <begin position="403"/>
        <end position="412"/>
    </location>
</feature>
<dbReference type="SMART" id="SM00136">
    <property type="entry name" value="LamNT"/>
    <property type="match status" value="1"/>
</dbReference>
<dbReference type="SUPFAM" id="SSF57196">
    <property type="entry name" value="EGF/Laminin"/>
    <property type="match status" value="4"/>
</dbReference>
<evidence type="ECO:0000259" key="11">
    <source>
        <dbReference type="PROSITE" id="PS51115"/>
    </source>
</evidence>
<dbReference type="PROSITE" id="PS01248">
    <property type="entry name" value="EGF_LAM_1"/>
    <property type="match status" value="1"/>
</dbReference>
<dbReference type="AlphaFoldDB" id="A0A0K8T160"/>
<dbReference type="GO" id="GO:0007411">
    <property type="term" value="P:axon guidance"/>
    <property type="evidence" value="ECO:0007669"/>
    <property type="project" value="TreeGrafter"/>
</dbReference>
<evidence type="ECO:0000256" key="5">
    <source>
        <dbReference type="ARBA" id="ARBA00023157"/>
    </source>
</evidence>
<feature type="domain" description="Laminin IV type A" evidence="11">
    <location>
        <begin position="509"/>
        <end position="681"/>
    </location>
</feature>
<dbReference type="FunFam" id="2.10.25.10:FF:000094">
    <property type="entry name" value="Laminin subunit alpha-2"/>
    <property type="match status" value="1"/>
</dbReference>
<dbReference type="PANTHER" id="PTHR10574:SF435">
    <property type="entry name" value="LAMININ SUBUNIT GAMMA-1"/>
    <property type="match status" value="1"/>
</dbReference>
<keyword evidence="5 8" id="KW-1015">Disulfide bond</keyword>
<dbReference type="PROSITE" id="PS51115">
    <property type="entry name" value="LAMININ_IVA"/>
    <property type="match status" value="1"/>
</dbReference>
<dbReference type="Pfam" id="PF00052">
    <property type="entry name" value="Laminin_B"/>
    <property type="match status" value="1"/>
</dbReference>
<dbReference type="GO" id="GO:0009887">
    <property type="term" value="P:animal organ morphogenesis"/>
    <property type="evidence" value="ECO:0007669"/>
    <property type="project" value="TreeGrafter"/>
</dbReference>
<keyword evidence="3 9" id="KW-0732">Signal</keyword>
<organism evidence="13">
    <name type="scientific">Lygus hesperus</name>
    <name type="common">Western plant bug</name>
    <dbReference type="NCBI Taxonomy" id="30085"/>
    <lineage>
        <taxon>Eukaryota</taxon>
        <taxon>Metazoa</taxon>
        <taxon>Ecdysozoa</taxon>
        <taxon>Arthropoda</taxon>
        <taxon>Hexapoda</taxon>
        <taxon>Insecta</taxon>
        <taxon>Pterygota</taxon>
        <taxon>Neoptera</taxon>
        <taxon>Paraneoptera</taxon>
        <taxon>Hemiptera</taxon>
        <taxon>Heteroptera</taxon>
        <taxon>Panheteroptera</taxon>
        <taxon>Cimicomorpha</taxon>
        <taxon>Miridae</taxon>
        <taxon>Mirini</taxon>
        <taxon>Lygus</taxon>
    </lineage>
</organism>
<feature type="signal peptide" evidence="9">
    <location>
        <begin position="1"/>
        <end position="19"/>
    </location>
</feature>
<dbReference type="FunFam" id="2.10.25.10:FF:000090">
    <property type="entry name" value="laminin subunit alpha"/>
    <property type="match status" value="1"/>
</dbReference>
<evidence type="ECO:0000259" key="12">
    <source>
        <dbReference type="PROSITE" id="PS51117"/>
    </source>
</evidence>
<evidence type="ECO:0008006" key="14">
    <source>
        <dbReference type="Google" id="ProtNLM"/>
    </source>
</evidence>
<feature type="domain" description="Laminin EGF-like" evidence="10">
    <location>
        <begin position="383"/>
        <end position="429"/>
    </location>
</feature>
<dbReference type="FunFam" id="2.10.25.10:FF:000166">
    <property type="entry name" value="laminin subunit gamma-1"/>
    <property type="match status" value="1"/>
</dbReference>
<feature type="disulfide bond" evidence="8">
    <location>
        <begin position="383"/>
        <end position="395"/>
    </location>
</feature>
<dbReference type="PANTHER" id="PTHR10574">
    <property type="entry name" value="NETRIN/LAMININ-RELATED"/>
    <property type="match status" value="1"/>
</dbReference>
<comment type="subcellular location">
    <subcellularLocation>
        <location evidence="1">Secreted</location>
    </subcellularLocation>
</comment>
<evidence type="ECO:0000313" key="13">
    <source>
        <dbReference type="EMBL" id="JAG59272.1"/>
    </source>
</evidence>
<keyword evidence="7 8" id="KW-0424">Laminin EGF-like domain</keyword>
<dbReference type="SMART" id="SM00281">
    <property type="entry name" value="LamB"/>
    <property type="match status" value="1"/>
</dbReference>
<dbReference type="EMBL" id="GBRD01006549">
    <property type="protein sequence ID" value="JAG59272.1"/>
    <property type="molecule type" value="Transcribed_RNA"/>
</dbReference>
<dbReference type="CDD" id="cd00055">
    <property type="entry name" value="EGF_Lam"/>
    <property type="match status" value="4"/>
</dbReference>
<dbReference type="InterPro" id="IPR002049">
    <property type="entry name" value="LE_dom"/>
</dbReference>
<dbReference type="PROSITE" id="PS50027">
    <property type="entry name" value="EGF_LAM_2"/>
    <property type="match status" value="2"/>
</dbReference>
<dbReference type="InterPro" id="IPR050440">
    <property type="entry name" value="Laminin/Netrin_ECM"/>
</dbReference>
<dbReference type="Pfam" id="PF00053">
    <property type="entry name" value="EGF_laminin"/>
    <property type="match status" value="5"/>
</dbReference>
<keyword evidence="6" id="KW-0325">Glycoprotein</keyword>
<dbReference type="Gene3D" id="2.10.25.10">
    <property type="entry name" value="Laminin"/>
    <property type="match status" value="3"/>
</dbReference>
<evidence type="ECO:0000256" key="3">
    <source>
        <dbReference type="ARBA" id="ARBA00022729"/>
    </source>
</evidence>
<evidence type="ECO:0000256" key="6">
    <source>
        <dbReference type="ARBA" id="ARBA00023180"/>
    </source>
</evidence>
<evidence type="ECO:0000259" key="10">
    <source>
        <dbReference type="PROSITE" id="PS50027"/>
    </source>
</evidence>
<evidence type="ECO:0000256" key="2">
    <source>
        <dbReference type="ARBA" id="ARBA00022525"/>
    </source>
</evidence>
<evidence type="ECO:0000256" key="9">
    <source>
        <dbReference type="SAM" id="SignalP"/>
    </source>
</evidence>
<protein>
    <recommendedName>
        <fullName evidence="14">Laminin subunit gamma-1</fullName>
    </recommendedName>
</protein>
<feature type="domain" description="Laminin N-terminal" evidence="12">
    <location>
        <begin position="32"/>
        <end position="267"/>
    </location>
</feature>
<feature type="chain" id="PRO_5005519732" description="Laminin subunit gamma-1" evidence="9">
    <location>
        <begin position="20"/>
        <end position="893"/>
    </location>
</feature>
<evidence type="ECO:0000256" key="7">
    <source>
        <dbReference type="ARBA" id="ARBA00023292"/>
    </source>
</evidence>
<keyword evidence="4" id="KW-0677">Repeat</keyword>
<proteinExistence type="predicted"/>
<sequence>MRTDVLVALLCAGIAVVQSRNPFRDCYDRFNKPQRCLCDFENPAFGLEVEATNTCGEEEPSVFCVQSGSSTITACQNCNKGDHPASAMTDLQTHGNVTWWQSETMADGLQYPESVNLTFPLNKAYDITYVRIIFQSPRPESFVIYKRTKKDDPWVPFQYYSADCRNTYGLEDRAYALETDETAPLCTSAYCDISPLSGGSIAFATLEGRKSALVDFDHNAALHDWVTATEIRIQLTRMNTFGDEVYGGENVFRSYYYAISDVSIGARCKCNGHASICDPISLPDGSRGRRCRCEHNTAGDDCEKCADFYQDTKWKRATASDAGVCIACNCNGFSTRCIFDEDLWEKTGHGGHCIDCAANRDGPNCERCRDNYYLSEDNECLPCYCNDIGSRSLQCSRGGKCDCKPGVTGEKCDVCASDYYDFGSSGCKECNCLMAGSWNNQPSCDQTLGKCECKDNVEGKECSSCKPGYFNLDEENKFGCTPCFCYGHATVCWSEPGYTKSLIESVFARNSEKWTAIERGQELDSKEVRYNGKAQDIGVVASGRDPVYFSAPDKFLGDQKASYNQELQFKLKVGNVTDIASHPHDIILEGNNLAVSQAIFGNGNSLPTTQDQVYKFTLHENPDFGWVPRLAAREFMSILSNLTAIKIRGTYSPRGTGFLDAVKLGTAIRGGTGKPANWIERCQCPEGYISQFCESCAPGYRHRPPWRTVPSLSAYRVIATITRIAAIQTQESVSVSTILEETTVRGALEGSTATLWQELRTTASLVPAPTRAPATSSRTQLLFVLNAPRDMPVRGVINAVTDISEQWTPVARGLVQHAIATVMWTSMLSITATEPPASVSNAFTTQLVFIVISVCQVTTEILWLWRRETASLVTATPEEQKEGRTVDHSSAIS</sequence>
<feature type="disulfide bond" evidence="8">
    <location>
        <begin position="453"/>
        <end position="462"/>
    </location>
</feature>
<dbReference type="GO" id="GO:0009888">
    <property type="term" value="P:tissue development"/>
    <property type="evidence" value="ECO:0007669"/>
    <property type="project" value="TreeGrafter"/>
</dbReference>
<dbReference type="Pfam" id="PF00055">
    <property type="entry name" value="Laminin_N"/>
    <property type="match status" value="1"/>
</dbReference>
<name>A0A0K8T160_LYGHE</name>
<dbReference type="InterPro" id="IPR008211">
    <property type="entry name" value="Laminin_N"/>
</dbReference>
<dbReference type="GO" id="GO:0005576">
    <property type="term" value="C:extracellular region"/>
    <property type="evidence" value="ECO:0007669"/>
    <property type="project" value="UniProtKB-SubCell"/>
</dbReference>
<accession>A0A0K8T160</accession>
<reference evidence="13" key="1">
    <citation type="submission" date="2014-09" db="EMBL/GenBank/DDBJ databases">
        <authorList>
            <person name="Magalhaes I.L.F."/>
            <person name="Oliveira U."/>
            <person name="Santos F.R."/>
            <person name="Vidigal T.H.D.A."/>
            <person name="Brescovit A.D."/>
            <person name="Santos A.J."/>
        </authorList>
    </citation>
    <scope>NUCLEOTIDE SEQUENCE</scope>
</reference>
<keyword evidence="2" id="KW-0964">Secreted</keyword>
<evidence type="ECO:0000256" key="8">
    <source>
        <dbReference type="PROSITE-ProRule" id="PRU00460"/>
    </source>
</evidence>
<evidence type="ECO:0000256" key="1">
    <source>
        <dbReference type="ARBA" id="ARBA00004613"/>
    </source>
</evidence>
<dbReference type="Gene3D" id="2.60.120.260">
    <property type="entry name" value="Galactose-binding domain-like"/>
    <property type="match status" value="1"/>
</dbReference>
<dbReference type="InterPro" id="IPR000034">
    <property type="entry name" value="Laminin_IV"/>
</dbReference>
<dbReference type="PROSITE" id="PS51117">
    <property type="entry name" value="LAMININ_NTER"/>
    <property type="match status" value="1"/>
</dbReference>
<evidence type="ECO:0000256" key="4">
    <source>
        <dbReference type="ARBA" id="ARBA00022737"/>
    </source>
</evidence>
<comment type="caution">
    <text evidence="8">Lacks conserved residue(s) required for the propagation of feature annotation.</text>
</comment>
<dbReference type="GO" id="GO:0005604">
    <property type="term" value="C:basement membrane"/>
    <property type="evidence" value="ECO:0007669"/>
    <property type="project" value="TreeGrafter"/>
</dbReference>
<dbReference type="SMART" id="SM00180">
    <property type="entry name" value="EGF_Lam"/>
    <property type="match status" value="4"/>
</dbReference>
<dbReference type="PRINTS" id="PR00011">
    <property type="entry name" value="EGFLAMININ"/>
</dbReference>